<reference evidence="1 2" key="1">
    <citation type="journal article" date="2019" name="Commun. Biol.">
        <title>The bagworm genome reveals a unique fibroin gene that provides high tensile strength.</title>
        <authorList>
            <person name="Kono N."/>
            <person name="Nakamura H."/>
            <person name="Ohtoshi R."/>
            <person name="Tomita M."/>
            <person name="Numata K."/>
            <person name="Arakawa K."/>
        </authorList>
    </citation>
    <scope>NUCLEOTIDE SEQUENCE [LARGE SCALE GENOMIC DNA]</scope>
</reference>
<gene>
    <name evidence="1" type="ORF">EVAR_27498_1</name>
</gene>
<organism evidence="1 2">
    <name type="scientific">Eumeta variegata</name>
    <name type="common">Bagworm moth</name>
    <name type="synonym">Eumeta japonica</name>
    <dbReference type="NCBI Taxonomy" id="151549"/>
    <lineage>
        <taxon>Eukaryota</taxon>
        <taxon>Metazoa</taxon>
        <taxon>Ecdysozoa</taxon>
        <taxon>Arthropoda</taxon>
        <taxon>Hexapoda</taxon>
        <taxon>Insecta</taxon>
        <taxon>Pterygota</taxon>
        <taxon>Neoptera</taxon>
        <taxon>Endopterygota</taxon>
        <taxon>Lepidoptera</taxon>
        <taxon>Glossata</taxon>
        <taxon>Ditrysia</taxon>
        <taxon>Tineoidea</taxon>
        <taxon>Psychidae</taxon>
        <taxon>Oiketicinae</taxon>
        <taxon>Eumeta</taxon>
    </lineage>
</organism>
<name>A0A4C1XCJ2_EUMVA</name>
<keyword evidence="2" id="KW-1185">Reference proteome</keyword>
<comment type="caution">
    <text evidence="1">The sequence shown here is derived from an EMBL/GenBank/DDBJ whole genome shotgun (WGS) entry which is preliminary data.</text>
</comment>
<proteinExistence type="predicted"/>
<accession>A0A4C1XCJ2</accession>
<dbReference type="EMBL" id="BGZK01000818">
    <property type="protein sequence ID" value="GBP61611.1"/>
    <property type="molecule type" value="Genomic_DNA"/>
</dbReference>
<evidence type="ECO:0000313" key="1">
    <source>
        <dbReference type="EMBL" id="GBP61611.1"/>
    </source>
</evidence>
<evidence type="ECO:0000313" key="2">
    <source>
        <dbReference type="Proteomes" id="UP000299102"/>
    </source>
</evidence>
<dbReference type="Proteomes" id="UP000299102">
    <property type="component" value="Unassembled WGS sequence"/>
</dbReference>
<protein>
    <submittedName>
        <fullName evidence="1">Uncharacterized protein</fullName>
    </submittedName>
</protein>
<sequence length="99" mass="10833">MKVRPELLQYTTLNRGALNLFILVKMIVTDRRPVLREDAAPLRRGARAANETAIKRTLANSPGCAISERVDVNDMRSSGSMVSMGVPQGLILGPFLLLV</sequence>
<dbReference type="AlphaFoldDB" id="A0A4C1XCJ2"/>